<organism evidence="1 2">
    <name type="scientific">Ensifer adhaerens</name>
    <name type="common">Sinorhizobium morelense</name>
    <dbReference type="NCBI Taxonomy" id="106592"/>
    <lineage>
        <taxon>Bacteria</taxon>
        <taxon>Pseudomonadati</taxon>
        <taxon>Pseudomonadota</taxon>
        <taxon>Alphaproteobacteria</taxon>
        <taxon>Hyphomicrobiales</taxon>
        <taxon>Rhizobiaceae</taxon>
        <taxon>Sinorhizobium/Ensifer group</taxon>
        <taxon>Ensifer</taxon>
    </lineage>
</organism>
<dbReference type="RefSeq" id="WP_090294255.1">
    <property type="nucleotide sequence ID" value="NZ_CAXURO020000001.1"/>
</dbReference>
<name>A0A9Q8Y464_ENSAD</name>
<dbReference type="OrthoDB" id="8020942at2"/>
<proteinExistence type="predicted"/>
<evidence type="ECO:0000313" key="2">
    <source>
        <dbReference type="Proteomes" id="UP001055460"/>
    </source>
</evidence>
<protein>
    <submittedName>
        <fullName evidence="1">Uncharacterized protein</fullName>
    </submittedName>
</protein>
<gene>
    <name evidence="1" type="ORF">NE863_10730</name>
</gene>
<dbReference type="EMBL" id="CP098807">
    <property type="protein sequence ID" value="USJ21798.1"/>
    <property type="molecule type" value="Genomic_DNA"/>
</dbReference>
<evidence type="ECO:0000313" key="1">
    <source>
        <dbReference type="EMBL" id="USJ21798.1"/>
    </source>
</evidence>
<reference evidence="1" key="1">
    <citation type="submission" date="2022-06" db="EMBL/GenBank/DDBJ databases">
        <title>Physiological and biochemical characterization and genomic elucidation of a strain of the genus Ensifer adhaerens M8 that combines arsenic oxidation and chromium reduction.</title>
        <authorList>
            <person name="Li X."/>
            <person name="Yu c."/>
        </authorList>
    </citation>
    <scope>NUCLEOTIDE SEQUENCE</scope>
    <source>
        <strain evidence="1">M8</strain>
    </source>
</reference>
<sequence length="140" mass="15549">MKTLRIYGPPEAALPFDLRDILQRLAPRTLRASWRVSAVDAGYQWFDATGPGGDVLESWAQSGSMIEGRHLAAAVQDVLQIIWGEFTGFLPGTPNSPWIVIRAIDSTFYEITTDDETVLQRVETGFQGARRSDAPWKPAD</sequence>
<dbReference type="AlphaFoldDB" id="A0A9Q8Y464"/>
<accession>A0A9Q8Y464</accession>
<dbReference type="Proteomes" id="UP001055460">
    <property type="component" value="Chromosome"/>
</dbReference>